<dbReference type="PROSITE" id="PS51257">
    <property type="entry name" value="PROKAR_LIPOPROTEIN"/>
    <property type="match status" value="1"/>
</dbReference>
<name>A0A5C3KFK4_COPMA</name>
<feature type="chain" id="PRO_5023052846" description="Cell wall protein" evidence="1">
    <location>
        <begin position="22"/>
        <end position="151"/>
    </location>
</feature>
<keyword evidence="1" id="KW-0732">Signal</keyword>
<evidence type="ECO:0008006" key="4">
    <source>
        <dbReference type="Google" id="ProtNLM"/>
    </source>
</evidence>
<accession>A0A5C3KFK4</accession>
<organism evidence="2 3">
    <name type="scientific">Coprinopsis marcescibilis</name>
    <name type="common">Agaric fungus</name>
    <name type="synonym">Psathyrella marcescibilis</name>
    <dbReference type="NCBI Taxonomy" id="230819"/>
    <lineage>
        <taxon>Eukaryota</taxon>
        <taxon>Fungi</taxon>
        <taxon>Dikarya</taxon>
        <taxon>Basidiomycota</taxon>
        <taxon>Agaricomycotina</taxon>
        <taxon>Agaricomycetes</taxon>
        <taxon>Agaricomycetidae</taxon>
        <taxon>Agaricales</taxon>
        <taxon>Agaricineae</taxon>
        <taxon>Psathyrellaceae</taxon>
        <taxon>Coprinopsis</taxon>
    </lineage>
</organism>
<dbReference type="STRING" id="230819.A0A5C3KFK4"/>
<proteinExistence type="predicted"/>
<evidence type="ECO:0000313" key="3">
    <source>
        <dbReference type="Proteomes" id="UP000307440"/>
    </source>
</evidence>
<feature type="signal peptide" evidence="1">
    <location>
        <begin position="1"/>
        <end position="21"/>
    </location>
</feature>
<gene>
    <name evidence="2" type="ORF">FA15DRAFT_760517</name>
</gene>
<evidence type="ECO:0000313" key="2">
    <source>
        <dbReference type="EMBL" id="TFK18654.1"/>
    </source>
</evidence>
<keyword evidence="3" id="KW-1185">Reference proteome</keyword>
<evidence type="ECO:0000256" key="1">
    <source>
        <dbReference type="SAM" id="SignalP"/>
    </source>
</evidence>
<dbReference type="Proteomes" id="UP000307440">
    <property type="component" value="Unassembled WGS sequence"/>
</dbReference>
<dbReference type="EMBL" id="ML210386">
    <property type="protein sequence ID" value="TFK18654.1"/>
    <property type="molecule type" value="Genomic_DNA"/>
</dbReference>
<reference evidence="2 3" key="1">
    <citation type="journal article" date="2019" name="Nat. Ecol. Evol.">
        <title>Megaphylogeny resolves global patterns of mushroom evolution.</title>
        <authorList>
            <person name="Varga T."/>
            <person name="Krizsan K."/>
            <person name="Foldi C."/>
            <person name="Dima B."/>
            <person name="Sanchez-Garcia M."/>
            <person name="Sanchez-Ramirez S."/>
            <person name="Szollosi G.J."/>
            <person name="Szarkandi J.G."/>
            <person name="Papp V."/>
            <person name="Albert L."/>
            <person name="Andreopoulos W."/>
            <person name="Angelini C."/>
            <person name="Antonin V."/>
            <person name="Barry K.W."/>
            <person name="Bougher N.L."/>
            <person name="Buchanan P."/>
            <person name="Buyck B."/>
            <person name="Bense V."/>
            <person name="Catcheside P."/>
            <person name="Chovatia M."/>
            <person name="Cooper J."/>
            <person name="Damon W."/>
            <person name="Desjardin D."/>
            <person name="Finy P."/>
            <person name="Geml J."/>
            <person name="Haridas S."/>
            <person name="Hughes K."/>
            <person name="Justo A."/>
            <person name="Karasinski D."/>
            <person name="Kautmanova I."/>
            <person name="Kiss B."/>
            <person name="Kocsube S."/>
            <person name="Kotiranta H."/>
            <person name="LaButti K.M."/>
            <person name="Lechner B.E."/>
            <person name="Liimatainen K."/>
            <person name="Lipzen A."/>
            <person name="Lukacs Z."/>
            <person name="Mihaltcheva S."/>
            <person name="Morgado L.N."/>
            <person name="Niskanen T."/>
            <person name="Noordeloos M.E."/>
            <person name="Ohm R.A."/>
            <person name="Ortiz-Santana B."/>
            <person name="Ovrebo C."/>
            <person name="Racz N."/>
            <person name="Riley R."/>
            <person name="Savchenko A."/>
            <person name="Shiryaev A."/>
            <person name="Soop K."/>
            <person name="Spirin V."/>
            <person name="Szebenyi C."/>
            <person name="Tomsovsky M."/>
            <person name="Tulloss R.E."/>
            <person name="Uehling J."/>
            <person name="Grigoriev I.V."/>
            <person name="Vagvolgyi C."/>
            <person name="Papp T."/>
            <person name="Martin F.M."/>
            <person name="Miettinen O."/>
            <person name="Hibbett D.S."/>
            <person name="Nagy L.G."/>
        </authorList>
    </citation>
    <scope>NUCLEOTIDE SEQUENCE [LARGE SCALE GENOMIC DNA]</scope>
    <source>
        <strain evidence="2 3">CBS 121175</strain>
    </source>
</reference>
<dbReference type="AlphaFoldDB" id="A0A5C3KFK4"/>
<protein>
    <recommendedName>
        <fullName evidence="4">Cell wall protein</fullName>
    </recommendedName>
</protein>
<sequence>MARFAQVLSLLIAFCACAVSAAPIAPAQAAAALQCDIARVQIVASVNRTVAEVNDVIQGAGADVATAAAASTAAAALQSAQAGIDQIAAALLAGKAPPQASRDIVEQGFADAGVALDSIVSTDPAILAQVTEAKDDLESAASAGELVIANC</sequence>
<dbReference type="OrthoDB" id="3178264at2759"/>